<organism evidence="8 9">
    <name type="scientific">Nitratireductor thuwali</name>
    <dbReference type="NCBI Taxonomy" id="2267699"/>
    <lineage>
        <taxon>Bacteria</taxon>
        <taxon>Pseudomonadati</taxon>
        <taxon>Pseudomonadota</taxon>
        <taxon>Alphaproteobacteria</taxon>
        <taxon>Hyphomicrobiales</taxon>
        <taxon>Phyllobacteriaceae</taxon>
        <taxon>Nitratireductor</taxon>
    </lineage>
</organism>
<feature type="transmembrane region" description="Helical" evidence="7">
    <location>
        <begin position="124"/>
        <end position="144"/>
    </location>
</feature>
<keyword evidence="9" id="KW-1185">Reference proteome</keyword>
<evidence type="ECO:0000256" key="1">
    <source>
        <dbReference type="ARBA" id="ARBA00004651"/>
    </source>
</evidence>
<comment type="similarity">
    <text evidence="2">Belongs to the UPF0324 family.</text>
</comment>
<dbReference type="RefSeq" id="WP_338529188.1">
    <property type="nucleotide sequence ID" value="NZ_CP030941.1"/>
</dbReference>
<dbReference type="EMBL" id="CP030941">
    <property type="protein sequence ID" value="UUP16786.1"/>
    <property type="molecule type" value="Genomic_DNA"/>
</dbReference>
<keyword evidence="5 7" id="KW-1133">Transmembrane helix</keyword>
<sequence>MAQPTHSIAGVKSAFPGLLVCLVIAAAAQFLADHYGAPQMLFALLIGMAVHFLADDVKTAPGIGFASSTVLRVGVALLGLRITLDQISGLGAFAVVWVALGVLVTILFGYALGRFTRAGRRLGVLSGASVGICGASAALAVAAIMPRDKDHERNTIFVVITVTTLSTISMIAYPILAQALGLSDNEAGLFLGGTIHDVAQVVGAGYSVSEETGNVSTVVKLFRVVLLVPVVLVLGFVWRQSGGVAAGAGRLPRLPLPGFVIGFVALVLLNSFMPLPEAVNAVLVDASRWCLVTAIAALGVKTSLQSLGEVGVLPALMIVLETVLLAAWVLAGLAYLG</sequence>
<evidence type="ECO:0000313" key="8">
    <source>
        <dbReference type="EMBL" id="UUP16786.1"/>
    </source>
</evidence>
<evidence type="ECO:0000256" key="6">
    <source>
        <dbReference type="ARBA" id="ARBA00023136"/>
    </source>
</evidence>
<feature type="transmembrane region" description="Helical" evidence="7">
    <location>
        <begin position="60"/>
        <end position="80"/>
    </location>
</feature>
<evidence type="ECO:0000256" key="7">
    <source>
        <dbReference type="SAM" id="Phobius"/>
    </source>
</evidence>
<dbReference type="PANTHER" id="PTHR30106:SF2">
    <property type="entry name" value="UPF0324 INNER MEMBRANE PROTEIN YEIH"/>
    <property type="match status" value="1"/>
</dbReference>
<keyword evidence="3" id="KW-1003">Cell membrane</keyword>
<evidence type="ECO:0000256" key="5">
    <source>
        <dbReference type="ARBA" id="ARBA00022989"/>
    </source>
</evidence>
<evidence type="ECO:0000313" key="9">
    <source>
        <dbReference type="Proteomes" id="UP001342418"/>
    </source>
</evidence>
<dbReference type="PANTHER" id="PTHR30106">
    <property type="entry name" value="INNER MEMBRANE PROTEIN YEIH-RELATED"/>
    <property type="match status" value="1"/>
</dbReference>
<keyword evidence="6 7" id="KW-0472">Membrane</keyword>
<feature type="transmembrane region" description="Helical" evidence="7">
    <location>
        <begin position="251"/>
        <end position="272"/>
    </location>
</feature>
<keyword evidence="4 7" id="KW-0812">Transmembrane</keyword>
<reference evidence="8 9" key="1">
    <citation type="submission" date="2018-07" db="EMBL/GenBank/DDBJ databases">
        <title>Genome sequence of Nitratireductor thuwali#1536.</title>
        <authorList>
            <person name="Michoud G."/>
            <person name="Merlino G."/>
            <person name="Sefrji F.O."/>
            <person name="Daffonchio D."/>
        </authorList>
    </citation>
    <scope>NUCLEOTIDE SEQUENCE [LARGE SCALE GENOMIC DNA]</scope>
    <source>
        <strain evidence="9">Nit1536</strain>
    </source>
</reference>
<accession>A0ABY5MHT9</accession>
<gene>
    <name evidence="8" type="ORF">NTH_01233</name>
</gene>
<protein>
    <recommendedName>
        <fullName evidence="10">Sulfate exporter family transporter</fullName>
    </recommendedName>
</protein>
<feature type="transmembrane region" description="Helical" evidence="7">
    <location>
        <begin position="6"/>
        <end position="28"/>
    </location>
</feature>
<name>A0ABY5MHT9_9HYPH</name>
<proteinExistence type="inferred from homology"/>
<evidence type="ECO:0000256" key="2">
    <source>
        <dbReference type="ARBA" id="ARBA00007977"/>
    </source>
</evidence>
<feature type="transmembrane region" description="Helical" evidence="7">
    <location>
        <begin position="312"/>
        <end position="336"/>
    </location>
</feature>
<feature type="transmembrane region" description="Helical" evidence="7">
    <location>
        <begin position="278"/>
        <end position="300"/>
    </location>
</feature>
<evidence type="ECO:0000256" key="4">
    <source>
        <dbReference type="ARBA" id="ARBA00022692"/>
    </source>
</evidence>
<dbReference type="InterPro" id="IPR018383">
    <property type="entry name" value="UPF0324_pro"/>
</dbReference>
<dbReference type="Proteomes" id="UP001342418">
    <property type="component" value="Chromosome"/>
</dbReference>
<feature type="transmembrane region" description="Helical" evidence="7">
    <location>
        <begin position="92"/>
        <end position="112"/>
    </location>
</feature>
<feature type="transmembrane region" description="Helical" evidence="7">
    <location>
        <begin position="221"/>
        <end position="239"/>
    </location>
</feature>
<feature type="transmembrane region" description="Helical" evidence="7">
    <location>
        <begin position="35"/>
        <end position="54"/>
    </location>
</feature>
<comment type="subcellular location">
    <subcellularLocation>
        <location evidence="1">Cell membrane</location>
        <topology evidence="1">Multi-pass membrane protein</topology>
    </subcellularLocation>
</comment>
<evidence type="ECO:0000256" key="3">
    <source>
        <dbReference type="ARBA" id="ARBA00022475"/>
    </source>
</evidence>
<feature type="transmembrane region" description="Helical" evidence="7">
    <location>
        <begin position="156"/>
        <end position="176"/>
    </location>
</feature>
<evidence type="ECO:0008006" key="10">
    <source>
        <dbReference type="Google" id="ProtNLM"/>
    </source>
</evidence>
<dbReference type="Pfam" id="PF03601">
    <property type="entry name" value="Cons_hypoth698"/>
    <property type="match status" value="1"/>
</dbReference>